<keyword evidence="7 10" id="KW-0653">Protein transport</keyword>
<dbReference type="STRING" id="1177154.Y5S_01076"/>
<evidence type="ECO:0000256" key="9">
    <source>
        <dbReference type="ARBA" id="ARBA00023136"/>
    </source>
</evidence>
<comment type="subcellular location">
    <subcellularLocation>
        <location evidence="1">Cell inner membrane</location>
        <topology evidence="1">Single-pass membrane protein</topology>
    </subcellularLocation>
</comment>
<keyword evidence="5 10" id="KW-0997">Cell inner membrane</keyword>
<dbReference type="EMBL" id="ARXV01000003">
    <property type="protein sequence ID" value="KGD65852.1"/>
    <property type="molecule type" value="Genomic_DNA"/>
</dbReference>
<evidence type="ECO:0000256" key="10">
    <source>
        <dbReference type="PIRNR" id="PIRNR006291"/>
    </source>
</evidence>
<protein>
    <recommendedName>
        <fullName evidence="10">Type II secretion system protein M</fullName>
        <shortName evidence="10">T2SS protein M</shortName>
    </recommendedName>
    <alternativeName>
        <fullName evidence="10">General secretion pathway protein M</fullName>
    </alternativeName>
</protein>
<dbReference type="OrthoDB" id="6077714at2"/>
<dbReference type="AlphaFoldDB" id="A0A095SMP0"/>
<dbReference type="PATRIC" id="fig|1177154.3.peg.1092"/>
<evidence type="ECO:0000256" key="11">
    <source>
        <dbReference type="SAM" id="Phobius"/>
    </source>
</evidence>
<dbReference type="eggNOG" id="COG3149">
    <property type="taxonomic scope" value="Bacteria"/>
</dbReference>
<keyword evidence="3 10" id="KW-0813">Transport</keyword>
<evidence type="ECO:0000256" key="7">
    <source>
        <dbReference type="ARBA" id="ARBA00022927"/>
    </source>
</evidence>
<evidence type="ECO:0000256" key="2">
    <source>
        <dbReference type="ARBA" id="ARBA00010637"/>
    </source>
</evidence>
<evidence type="ECO:0000256" key="4">
    <source>
        <dbReference type="ARBA" id="ARBA00022475"/>
    </source>
</evidence>
<evidence type="ECO:0000313" key="12">
    <source>
        <dbReference type="EMBL" id="KGD65852.1"/>
    </source>
</evidence>
<dbReference type="Proteomes" id="UP000029444">
    <property type="component" value="Unassembled WGS sequence"/>
</dbReference>
<dbReference type="InterPro" id="IPR007690">
    <property type="entry name" value="T2SS_GspM"/>
</dbReference>
<dbReference type="Gene3D" id="3.30.1360.100">
    <property type="entry name" value="General secretion pathway protein M, EpsM"/>
    <property type="match status" value="1"/>
</dbReference>
<accession>A0A095SMP0</accession>
<comment type="caution">
    <text evidence="12">The sequence shown here is derived from an EMBL/GenBank/DDBJ whole genome shotgun (WGS) entry which is preliminary data.</text>
</comment>
<comment type="function">
    <text evidence="10">Inner membrane component of the type II secretion system required for the energy-dependent secretion of extracellular factors such as proteases and toxins from the periplasm.</text>
</comment>
<proteinExistence type="inferred from homology"/>
<evidence type="ECO:0000256" key="5">
    <source>
        <dbReference type="ARBA" id="ARBA00022519"/>
    </source>
</evidence>
<evidence type="ECO:0000256" key="3">
    <source>
        <dbReference type="ARBA" id="ARBA00022448"/>
    </source>
</evidence>
<dbReference type="GO" id="GO:0015627">
    <property type="term" value="C:type II protein secretion system complex"/>
    <property type="evidence" value="ECO:0007669"/>
    <property type="project" value="InterPro"/>
</dbReference>
<dbReference type="RefSeq" id="WP_035231072.1">
    <property type="nucleotide sequence ID" value="NZ_ARXV01000003.1"/>
</dbReference>
<gene>
    <name evidence="12" type="ORF">Y5S_01076</name>
</gene>
<keyword evidence="8 11" id="KW-1133">Transmembrane helix</keyword>
<feature type="transmembrane region" description="Helical" evidence="11">
    <location>
        <begin position="30"/>
        <end position="49"/>
    </location>
</feature>
<dbReference type="Pfam" id="PF04612">
    <property type="entry name" value="T2SSM"/>
    <property type="match status" value="1"/>
</dbReference>
<dbReference type="GO" id="GO:0015628">
    <property type="term" value="P:protein secretion by the type II secretion system"/>
    <property type="evidence" value="ECO:0007669"/>
    <property type="project" value="InterPro"/>
</dbReference>
<dbReference type="InterPro" id="IPR023229">
    <property type="entry name" value="T2SS_M_periplasmic_sf"/>
</dbReference>
<comment type="similarity">
    <text evidence="2 10">Belongs to the GSP M family.</text>
</comment>
<keyword evidence="4 10" id="KW-1003">Cell membrane</keyword>
<dbReference type="GO" id="GO:0005886">
    <property type="term" value="C:plasma membrane"/>
    <property type="evidence" value="ECO:0007669"/>
    <property type="project" value="UniProtKB-SubCell"/>
</dbReference>
<evidence type="ECO:0000256" key="6">
    <source>
        <dbReference type="ARBA" id="ARBA00022692"/>
    </source>
</evidence>
<keyword evidence="13" id="KW-1185">Reference proteome</keyword>
<dbReference type="SUPFAM" id="SSF103054">
    <property type="entry name" value="General secretion pathway protein M, EpsM"/>
    <property type="match status" value="1"/>
</dbReference>
<keyword evidence="9 10" id="KW-0472">Membrane</keyword>
<reference evidence="12 13" key="1">
    <citation type="submission" date="2012-09" db="EMBL/GenBank/DDBJ databases">
        <title>Genome Sequence of alkane-degrading Bacterium Alcanivorax sp. 19-m-6.</title>
        <authorList>
            <person name="Lai Q."/>
            <person name="Shao Z."/>
        </authorList>
    </citation>
    <scope>NUCLEOTIDE SEQUENCE [LARGE SCALE GENOMIC DNA]</scope>
    <source>
        <strain evidence="12 13">19-m-6</strain>
    </source>
</reference>
<evidence type="ECO:0000313" key="13">
    <source>
        <dbReference type="Proteomes" id="UP000029444"/>
    </source>
</evidence>
<dbReference type="PIRSF" id="PIRSF006291">
    <property type="entry name" value="GspM"/>
    <property type="match status" value="1"/>
</dbReference>
<sequence>MSLASYQQQLQQRLLPAVQWYQSREPREQLVLKILGAVFIVVLLYWILWAPSVSARDQAMQRYVSNMQTLEWIQANASAVRGASNGKSPSLPRNWVSEVSRSANAFGLTLKGFTPDGNASVRIQMEDQPAGQSILWLQSLQEKGVQISNLEMTPGDKSGTATVRATLQQ</sequence>
<evidence type="ECO:0000256" key="8">
    <source>
        <dbReference type="ARBA" id="ARBA00022989"/>
    </source>
</evidence>
<organism evidence="12 13">
    <name type="scientific">Alcanivorax nanhaiticus</name>
    <dbReference type="NCBI Taxonomy" id="1177154"/>
    <lineage>
        <taxon>Bacteria</taxon>
        <taxon>Pseudomonadati</taxon>
        <taxon>Pseudomonadota</taxon>
        <taxon>Gammaproteobacteria</taxon>
        <taxon>Oceanospirillales</taxon>
        <taxon>Alcanivoracaceae</taxon>
        <taxon>Alcanivorax</taxon>
    </lineage>
</organism>
<name>A0A095SMP0_9GAMM</name>
<evidence type="ECO:0000256" key="1">
    <source>
        <dbReference type="ARBA" id="ARBA00004377"/>
    </source>
</evidence>
<keyword evidence="6 11" id="KW-0812">Transmembrane</keyword>